<feature type="domain" description="VOC" evidence="1">
    <location>
        <begin position="16"/>
        <end position="140"/>
    </location>
</feature>
<dbReference type="PANTHER" id="PTHR36503">
    <property type="entry name" value="BLR2520 PROTEIN"/>
    <property type="match status" value="1"/>
</dbReference>
<dbReference type="PROSITE" id="PS51819">
    <property type="entry name" value="VOC"/>
    <property type="match status" value="1"/>
</dbReference>
<accession>A0ABP8BPB8</accession>
<gene>
    <name evidence="2" type="ORF">GCM10022289_40390</name>
</gene>
<dbReference type="Gene3D" id="3.10.180.10">
    <property type="entry name" value="2,3-Dihydroxybiphenyl 1,2-Dioxygenase, domain 1"/>
    <property type="match status" value="1"/>
</dbReference>
<evidence type="ECO:0000313" key="3">
    <source>
        <dbReference type="Proteomes" id="UP001501772"/>
    </source>
</evidence>
<evidence type="ECO:0000259" key="1">
    <source>
        <dbReference type="PROSITE" id="PS51819"/>
    </source>
</evidence>
<proteinExistence type="predicted"/>
<dbReference type="SUPFAM" id="SSF54593">
    <property type="entry name" value="Glyoxalase/Bleomycin resistance protein/Dihydroxybiphenyl dioxygenase"/>
    <property type="match status" value="1"/>
</dbReference>
<evidence type="ECO:0000313" key="2">
    <source>
        <dbReference type="EMBL" id="GAA4211390.1"/>
    </source>
</evidence>
<dbReference type="Proteomes" id="UP001501772">
    <property type="component" value="Unassembled WGS sequence"/>
</dbReference>
<name>A0ABP8BPB8_9SPHI</name>
<dbReference type="InterPro" id="IPR037523">
    <property type="entry name" value="VOC_core"/>
</dbReference>
<dbReference type="PANTHER" id="PTHR36503:SF2">
    <property type="entry name" value="BLR2408 PROTEIN"/>
    <property type="match status" value="1"/>
</dbReference>
<dbReference type="InterPro" id="IPR053863">
    <property type="entry name" value="Glyoxy/Ble-like_N"/>
</dbReference>
<comment type="caution">
    <text evidence="2">The sequence shown here is derived from an EMBL/GenBank/DDBJ whole genome shotgun (WGS) entry which is preliminary data.</text>
</comment>
<protein>
    <submittedName>
        <fullName evidence="2">VOC family protein</fullName>
    </submittedName>
</protein>
<keyword evidence="3" id="KW-1185">Reference proteome</keyword>
<dbReference type="EMBL" id="BAABBY010000011">
    <property type="protein sequence ID" value="GAA4211390.1"/>
    <property type="molecule type" value="Genomic_DNA"/>
</dbReference>
<dbReference type="InterPro" id="IPR029068">
    <property type="entry name" value="Glyas_Bleomycin-R_OHBP_Dase"/>
</dbReference>
<dbReference type="Pfam" id="PF22677">
    <property type="entry name" value="Ble-like_N"/>
    <property type="match status" value="1"/>
</dbReference>
<organism evidence="2 3">
    <name type="scientific">Pedobacter jeongneungensis</name>
    <dbReference type="NCBI Taxonomy" id="947309"/>
    <lineage>
        <taxon>Bacteria</taxon>
        <taxon>Pseudomonadati</taxon>
        <taxon>Bacteroidota</taxon>
        <taxon>Sphingobacteriia</taxon>
        <taxon>Sphingobacteriales</taxon>
        <taxon>Sphingobacteriaceae</taxon>
        <taxon>Pedobacter</taxon>
    </lineage>
</organism>
<sequence>MPVSLSKLNKKTNMATQIFVNLAVSDLNKSVEFFTKLGYTFNPKFTDEKATCMIISDTIYVMLLTRTFFQTFTQKEIIDAHKAIETSIALSADSKDEVNAMVDKAVDAGATIPNPATDYGFMYQHSFDDLDGHHWEYVWMDPNGMPEHQDS</sequence>
<reference evidence="3" key="1">
    <citation type="journal article" date="2019" name="Int. J. Syst. Evol. Microbiol.">
        <title>The Global Catalogue of Microorganisms (GCM) 10K type strain sequencing project: providing services to taxonomists for standard genome sequencing and annotation.</title>
        <authorList>
            <consortium name="The Broad Institute Genomics Platform"/>
            <consortium name="The Broad Institute Genome Sequencing Center for Infectious Disease"/>
            <person name="Wu L."/>
            <person name="Ma J."/>
        </authorList>
    </citation>
    <scope>NUCLEOTIDE SEQUENCE [LARGE SCALE GENOMIC DNA]</scope>
    <source>
        <strain evidence="3">JCM 17626</strain>
    </source>
</reference>